<organism evidence="1 2">
    <name type="scientific">Portunus trituberculatus</name>
    <name type="common">Swimming crab</name>
    <name type="synonym">Neptunus trituberculatus</name>
    <dbReference type="NCBI Taxonomy" id="210409"/>
    <lineage>
        <taxon>Eukaryota</taxon>
        <taxon>Metazoa</taxon>
        <taxon>Ecdysozoa</taxon>
        <taxon>Arthropoda</taxon>
        <taxon>Crustacea</taxon>
        <taxon>Multicrustacea</taxon>
        <taxon>Malacostraca</taxon>
        <taxon>Eumalacostraca</taxon>
        <taxon>Eucarida</taxon>
        <taxon>Decapoda</taxon>
        <taxon>Pleocyemata</taxon>
        <taxon>Brachyura</taxon>
        <taxon>Eubrachyura</taxon>
        <taxon>Portunoidea</taxon>
        <taxon>Portunidae</taxon>
        <taxon>Portuninae</taxon>
        <taxon>Portunus</taxon>
    </lineage>
</organism>
<name>A0A5B7I1P7_PORTR</name>
<sequence>MLASDAAKSRTSASEWECLPLLPQATVESCFLGRHQVTSKTLQIDCGFLVVHFSPSAKTNWRVLPLC</sequence>
<comment type="caution">
    <text evidence="1">The sequence shown here is derived from an EMBL/GenBank/DDBJ whole genome shotgun (WGS) entry which is preliminary data.</text>
</comment>
<accession>A0A5B7I1P7</accession>
<dbReference type="Proteomes" id="UP000324222">
    <property type="component" value="Unassembled WGS sequence"/>
</dbReference>
<keyword evidence="2" id="KW-1185">Reference proteome</keyword>
<dbReference type="EMBL" id="VSRR010039919">
    <property type="protein sequence ID" value="MPC74878.1"/>
    <property type="molecule type" value="Genomic_DNA"/>
</dbReference>
<evidence type="ECO:0000313" key="1">
    <source>
        <dbReference type="EMBL" id="MPC74878.1"/>
    </source>
</evidence>
<dbReference type="AlphaFoldDB" id="A0A5B7I1P7"/>
<proteinExistence type="predicted"/>
<gene>
    <name evidence="1" type="ORF">E2C01_069256</name>
</gene>
<reference evidence="1 2" key="1">
    <citation type="submission" date="2019-05" db="EMBL/GenBank/DDBJ databases">
        <title>Another draft genome of Portunus trituberculatus and its Hox gene families provides insights of decapod evolution.</title>
        <authorList>
            <person name="Jeong J.-H."/>
            <person name="Song I."/>
            <person name="Kim S."/>
            <person name="Choi T."/>
            <person name="Kim D."/>
            <person name="Ryu S."/>
            <person name="Kim W."/>
        </authorList>
    </citation>
    <scope>NUCLEOTIDE SEQUENCE [LARGE SCALE GENOMIC DNA]</scope>
    <source>
        <tissue evidence="1">Muscle</tissue>
    </source>
</reference>
<protein>
    <submittedName>
        <fullName evidence="1">Uncharacterized protein</fullName>
    </submittedName>
</protein>
<evidence type="ECO:0000313" key="2">
    <source>
        <dbReference type="Proteomes" id="UP000324222"/>
    </source>
</evidence>